<sequence length="51" mass="5982">MLMSCLLFLYELTKCKAYPFPFSCSLGFLGLLRLEFVGDIITLSSYRYWCK</sequence>
<dbReference type="EMBL" id="JRRC01011955">
    <property type="protein sequence ID" value="KHF97587.1"/>
    <property type="molecule type" value="Genomic_DNA"/>
</dbReference>
<evidence type="ECO:0000256" key="1">
    <source>
        <dbReference type="SAM" id="SignalP"/>
    </source>
</evidence>
<dbReference type="Proteomes" id="UP000032142">
    <property type="component" value="Unassembled WGS sequence"/>
</dbReference>
<dbReference type="AlphaFoldDB" id="A0A0B0M6E6"/>
<keyword evidence="1" id="KW-0732">Signal</keyword>
<gene>
    <name evidence="2" type="ORF">F383_36979</name>
</gene>
<name>A0A0B0M6E6_GOSAR</name>
<organism evidence="2 3">
    <name type="scientific">Gossypium arboreum</name>
    <name type="common">Tree cotton</name>
    <name type="synonym">Gossypium nanking</name>
    <dbReference type="NCBI Taxonomy" id="29729"/>
    <lineage>
        <taxon>Eukaryota</taxon>
        <taxon>Viridiplantae</taxon>
        <taxon>Streptophyta</taxon>
        <taxon>Embryophyta</taxon>
        <taxon>Tracheophyta</taxon>
        <taxon>Spermatophyta</taxon>
        <taxon>Magnoliopsida</taxon>
        <taxon>eudicotyledons</taxon>
        <taxon>Gunneridae</taxon>
        <taxon>Pentapetalae</taxon>
        <taxon>rosids</taxon>
        <taxon>malvids</taxon>
        <taxon>Malvales</taxon>
        <taxon>Malvaceae</taxon>
        <taxon>Malvoideae</taxon>
        <taxon>Gossypium</taxon>
    </lineage>
</organism>
<accession>A0A0B0M6E6</accession>
<keyword evidence="2" id="KW-0251">Elongation factor</keyword>
<dbReference type="GO" id="GO:0003746">
    <property type="term" value="F:translation elongation factor activity"/>
    <property type="evidence" value="ECO:0007669"/>
    <property type="project" value="UniProtKB-KW"/>
</dbReference>
<evidence type="ECO:0000313" key="3">
    <source>
        <dbReference type="Proteomes" id="UP000032142"/>
    </source>
</evidence>
<keyword evidence="2" id="KW-0648">Protein biosynthesis</keyword>
<keyword evidence="3" id="KW-1185">Reference proteome</keyword>
<comment type="caution">
    <text evidence="2">The sequence shown here is derived from an EMBL/GenBank/DDBJ whole genome shotgun (WGS) entry which is preliminary data.</text>
</comment>
<evidence type="ECO:0000313" key="2">
    <source>
        <dbReference type="EMBL" id="KHF97587.1"/>
    </source>
</evidence>
<reference evidence="3" key="1">
    <citation type="submission" date="2014-09" db="EMBL/GenBank/DDBJ databases">
        <authorList>
            <person name="Mudge J."/>
            <person name="Ramaraj T."/>
            <person name="Lindquist I.E."/>
            <person name="Bharti A.K."/>
            <person name="Sundararajan A."/>
            <person name="Cameron C.T."/>
            <person name="Woodward J.E."/>
            <person name="May G.D."/>
            <person name="Brubaker C."/>
            <person name="Broadhvest J."/>
            <person name="Wilkins T.A."/>
        </authorList>
    </citation>
    <scope>NUCLEOTIDE SEQUENCE</scope>
    <source>
        <strain evidence="3">cv. AKA8401</strain>
    </source>
</reference>
<protein>
    <submittedName>
        <fullName evidence="2">Elongation factor 4</fullName>
    </submittedName>
</protein>
<feature type="chain" id="PRO_5002075608" evidence="1">
    <location>
        <begin position="18"/>
        <end position="51"/>
    </location>
</feature>
<feature type="signal peptide" evidence="1">
    <location>
        <begin position="1"/>
        <end position="17"/>
    </location>
</feature>
<proteinExistence type="predicted"/>